<evidence type="ECO:0008006" key="3">
    <source>
        <dbReference type="Google" id="ProtNLM"/>
    </source>
</evidence>
<name>A0AA39GGR9_SARSR</name>
<keyword evidence="2" id="KW-1185">Reference proteome</keyword>
<evidence type="ECO:0000313" key="1">
    <source>
        <dbReference type="EMBL" id="KAK0386741.1"/>
    </source>
</evidence>
<dbReference type="Proteomes" id="UP001175261">
    <property type="component" value="Unassembled WGS sequence"/>
</dbReference>
<dbReference type="Gene3D" id="2.120.10.30">
    <property type="entry name" value="TolB, C-terminal domain"/>
    <property type="match status" value="1"/>
</dbReference>
<dbReference type="PANTHER" id="PTHR11799:SF12">
    <property type="entry name" value="PARAOXONASE-RELATED"/>
    <property type="match status" value="1"/>
</dbReference>
<dbReference type="InterPro" id="IPR011042">
    <property type="entry name" value="6-blade_b-propeller_TolB-like"/>
</dbReference>
<evidence type="ECO:0000313" key="2">
    <source>
        <dbReference type="Proteomes" id="UP001175261"/>
    </source>
</evidence>
<protein>
    <recommendedName>
        <fullName evidence="3">Serum paraoxonase/arylesterase family protein</fullName>
    </recommendedName>
</protein>
<gene>
    <name evidence="1" type="ORF">NLU13_6577</name>
</gene>
<dbReference type="PANTHER" id="PTHR11799">
    <property type="entry name" value="PARAOXONASE"/>
    <property type="match status" value="1"/>
</dbReference>
<accession>A0AA39GGR9</accession>
<reference evidence="1" key="1">
    <citation type="submission" date="2022-10" db="EMBL/GenBank/DDBJ databases">
        <title>Determination and structural analysis of whole genome sequence of Sarocladium strictum F4-1.</title>
        <authorList>
            <person name="Hu L."/>
            <person name="Jiang Y."/>
        </authorList>
    </citation>
    <scope>NUCLEOTIDE SEQUENCE</scope>
    <source>
        <strain evidence="1">F4-1</strain>
    </source>
</reference>
<proteinExistence type="predicted"/>
<dbReference type="EMBL" id="JAPDFR010000005">
    <property type="protein sequence ID" value="KAK0386741.1"/>
    <property type="molecule type" value="Genomic_DNA"/>
</dbReference>
<dbReference type="InterPro" id="IPR051288">
    <property type="entry name" value="Serum_paraoxonase/arylesterase"/>
</dbReference>
<organism evidence="1 2">
    <name type="scientific">Sarocladium strictum</name>
    <name type="common">Black bundle disease fungus</name>
    <name type="synonym">Acremonium strictum</name>
    <dbReference type="NCBI Taxonomy" id="5046"/>
    <lineage>
        <taxon>Eukaryota</taxon>
        <taxon>Fungi</taxon>
        <taxon>Dikarya</taxon>
        <taxon>Ascomycota</taxon>
        <taxon>Pezizomycotina</taxon>
        <taxon>Sordariomycetes</taxon>
        <taxon>Hypocreomycetidae</taxon>
        <taxon>Hypocreales</taxon>
        <taxon>Sarocladiaceae</taxon>
        <taxon>Sarocladium</taxon>
    </lineage>
</organism>
<comment type="caution">
    <text evidence="1">The sequence shown here is derived from an EMBL/GenBank/DDBJ whole genome shotgun (WGS) entry which is preliminary data.</text>
</comment>
<sequence length="440" mass="47526">MTTQKTALAVLVPLILSYGLHLLLTQQLTVLGAFRKEKQTPVDNPNDLVVISGTVNCEDLHYHAPSNSIFTACDDVAATRRAWFPPLAVLIDPVAGSTARGSLQVIDTKTMKSRRLELVGFDGPFVTHGIDVISAPKSESGDEAVYILAVNHVPHIDYVKAKASGLDVPSGTQRADPRIETFYHVLGTDSASHVRTTKHPLIKTPNDIFAIDSRSFIVTNDHFYEDGLMRTVEDIIRQSTWSSTIHVRIPETADERVDAPCDATVVLSGLHNNNGLGHGPAPDQILIGSAASGAVRIGRLPKGAETSIQITETLQFESSIDNPSYFSDPYANATFDASGIVNAGLTRAVDLAEAVPDPEAQIAVMVWYSRPVLSDNSSSDAEGGAYETRLLFEDDGQRISTASSAVLVAIDPKLEQGRRKAWLYVSGFQSRNAIAVKVDL</sequence>
<dbReference type="AlphaFoldDB" id="A0AA39GGR9"/>